<sequence>MAGKHTGLEGYYSIKNNKKMRFGYTTGSCAAGAAKAAGRMILLDESCRYTELMTPKGISLNLEILHMTRGENWVSCAVQKDAGDDPDRTDGLEIYAKVEKRNAPGICIDGGEGVGRITKKGLEQPVGSAAINKVPRAMIEKELEEICDAAGYDGGLFVTVSVPDGAKTAAGTFNPRLGIEGGISILGTSGIVEPMSEAALVRSIEVEMRQKVENGAQYLLVTPGNYGAAYLKEHMELPFADSMKCSNYVGETLDMALDMGVKGILFVSNIGKFAKVAAGIMNTHSRCADARAEVLAGNALRAGISLEGAKEILDTVTTDEALGIIKREKLLTETMKEMTGRILYYLNHRVYGRMLLGAVLFSNEYGYLGETENVQELAQFLRKQHGIPESGTCRT</sequence>
<dbReference type="EMBL" id="SRZB01000011">
    <property type="protein sequence ID" value="TGX98994.1"/>
    <property type="molecule type" value="Genomic_DNA"/>
</dbReference>
<gene>
    <name evidence="1" type="primary">cbiD</name>
    <name evidence="1" type="ORF">E5357_06990</name>
</gene>
<name>A0AC61QZL6_9FIRM</name>
<dbReference type="Proteomes" id="UP000307720">
    <property type="component" value="Unassembled WGS sequence"/>
</dbReference>
<evidence type="ECO:0000313" key="1">
    <source>
        <dbReference type="EMBL" id="TGX98994.1"/>
    </source>
</evidence>
<evidence type="ECO:0000313" key="2">
    <source>
        <dbReference type="Proteomes" id="UP000307720"/>
    </source>
</evidence>
<keyword evidence="2" id="KW-1185">Reference proteome</keyword>
<reference evidence="1" key="1">
    <citation type="submission" date="2019-04" db="EMBL/GenBank/DDBJ databases">
        <title>Microbes associate with the intestines of laboratory mice.</title>
        <authorList>
            <person name="Navarre W."/>
            <person name="Wong E."/>
            <person name="Huang K."/>
            <person name="Tropini C."/>
            <person name="Ng K."/>
            <person name="Yu B."/>
        </authorList>
    </citation>
    <scope>NUCLEOTIDE SEQUENCE</scope>
    <source>
        <strain evidence="1">NM72_1-8</strain>
    </source>
</reference>
<organism evidence="1 2">
    <name type="scientific">Hominisplanchenecus murintestinalis</name>
    <dbReference type="NCBI Taxonomy" id="2941517"/>
    <lineage>
        <taxon>Bacteria</taxon>
        <taxon>Bacillati</taxon>
        <taxon>Bacillota</taxon>
        <taxon>Clostridia</taxon>
        <taxon>Lachnospirales</taxon>
        <taxon>Lachnospiraceae</taxon>
        <taxon>Hominisplanchenecus</taxon>
    </lineage>
</organism>
<comment type="caution">
    <text evidence="1">The sequence shown here is derived from an EMBL/GenBank/DDBJ whole genome shotgun (WGS) entry which is preliminary data.</text>
</comment>
<protein>
    <submittedName>
        <fullName evidence="1">Cobalamin biosynthesis protein CbiD</fullName>
    </submittedName>
</protein>
<proteinExistence type="predicted"/>
<accession>A0AC61QZL6</accession>